<dbReference type="InterPro" id="IPR038158">
    <property type="entry name" value="H-NOX_domain_sf"/>
</dbReference>
<dbReference type="Proteomes" id="UP001608902">
    <property type="component" value="Unassembled WGS sequence"/>
</dbReference>
<gene>
    <name evidence="2" type="ORF">AB6A40_011683</name>
</gene>
<dbReference type="Pfam" id="PF07700">
    <property type="entry name" value="HNOB"/>
    <property type="match status" value="1"/>
</dbReference>
<evidence type="ECO:0000259" key="1">
    <source>
        <dbReference type="Pfam" id="PF07700"/>
    </source>
</evidence>
<comment type="caution">
    <text evidence="2">The sequence shown here is derived from an EMBL/GenBank/DDBJ whole genome shotgun (WGS) entry which is preliminary data.</text>
</comment>
<dbReference type="SUPFAM" id="SSF111126">
    <property type="entry name" value="Ligand-binding domain in the NO signalling and Golgi transport"/>
    <property type="match status" value="1"/>
</dbReference>
<dbReference type="PANTHER" id="PTHR45655">
    <property type="entry name" value="GUANYLATE CYCLASE SOLUBLE SUBUNIT BETA-2"/>
    <property type="match status" value="1"/>
</dbReference>
<reference evidence="2 3" key="1">
    <citation type="submission" date="2024-08" db="EMBL/GenBank/DDBJ databases">
        <title>Gnathostoma spinigerum genome.</title>
        <authorList>
            <person name="Gonzalez-Bertolin B."/>
            <person name="Monzon S."/>
            <person name="Zaballos A."/>
            <person name="Jimenez P."/>
            <person name="Dekumyoy P."/>
            <person name="Varona S."/>
            <person name="Cuesta I."/>
            <person name="Sumanam S."/>
            <person name="Adisakwattana P."/>
            <person name="Gasser R.B."/>
            <person name="Hernandez-Gonzalez A."/>
            <person name="Young N.D."/>
            <person name="Perteguer M.J."/>
        </authorList>
    </citation>
    <scope>NUCLEOTIDE SEQUENCE [LARGE SCALE GENOMIC DNA]</scope>
    <source>
        <strain evidence="2">AL3</strain>
        <tissue evidence="2">Liver</tissue>
    </source>
</reference>
<organism evidence="2 3">
    <name type="scientific">Gnathostoma spinigerum</name>
    <dbReference type="NCBI Taxonomy" id="75299"/>
    <lineage>
        <taxon>Eukaryota</taxon>
        <taxon>Metazoa</taxon>
        <taxon>Ecdysozoa</taxon>
        <taxon>Nematoda</taxon>
        <taxon>Chromadorea</taxon>
        <taxon>Rhabditida</taxon>
        <taxon>Spirurina</taxon>
        <taxon>Gnathostomatomorpha</taxon>
        <taxon>Gnathostomatoidea</taxon>
        <taxon>Gnathostomatidae</taxon>
        <taxon>Gnathostoma</taxon>
    </lineage>
</organism>
<dbReference type="InterPro" id="IPR011644">
    <property type="entry name" value="Heme_NO-bd"/>
</dbReference>
<sequence length="103" mass="11864">MDQASSYFQEFIDNLDSLHYFIDHVVYKANLKGPSFRSEQNDDGTITLHYFTNRPGLYPIVTGIIREVGKRIFNIDVKLTVTGRTQRSVHMASGEKIEEHVVF</sequence>
<feature type="domain" description="Heme NO-binding" evidence="1">
    <location>
        <begin position="5"/>
        <end position="80"/>
    </location>
</feature>
<name>A0ABD6EYB4_9BILA</name>
<dbReference type="EMBL" id="JBGFUD010024857">
    <property type="protein sequence ID" value="MFH4984974.1"/>
    <property type="molecule type" value="Genomic_DNA"/>
</dbReference>
<dbReference type="AlphaFoldDB" id="A0ABD6EYB4"/>
<dbReference type="PANTHER" id="PTHR45655:SF13">
    <property type="entry name" value="SOLUBLE GUANYLATE CYCLASE GCY-32-RELATED"/>
    <property type="match status" value="1"/>
</dbReference>
<proteinExistence type="predicted"/>
<evidence type="ECO:0000313" key="2">
    <source>
        <dbReference type="EMBL" id="MFH4984974.1"/>
    </source>
</evidence>
<dbReference type="InterPro" id="IPR024096">
    <property type="entry name" value="NO_sig/Golgi_transp_ligand-bd"/>
</dbReference>
<evidence type="ECO:0000313" key="3">
    <source>
        <dbReference type="Proteomes" id="UP001608902"/>
    </source>
</evidence>
<feature type="non-terminal residue" evidence="2">
    <location>
        <position position="103"/>
    </location>
</feature>
<accession>A0ABD6EYB4</accession>
<protein>
    <recommendedName>
        <fullName evidence="1">Heme NO-binding domain-containing protein</fullName>
    </recommendedName>
</protein>
<keyword evidence="3" id="KW-1185">Reference proteome</keyword>
<dbReference type="Gene3D" id="3.90.1520.10">
    <property type="entry name" value="H-NOX domain"/>
    <property type="match status" value="1"/>
</dbReference>